<evidence type="ECO:0000256" key="2">
    <source>
        <dbReference type="ARBA" id="ARBA00022723"/>
    </source>
</evidence>
<evidence type="ECO:0000313" key="11">
    <source>
        <dbReference type="EMBL" id="KAJ9588261.1"/>
    </source>
</evidence>
<dbReference type="AlphaFoldDB" id="A0AAD7ZX22"/>
<dbReference type="GO" id="GO:0005634">
    <property type="term" value="C:nucleus"/>
    <property type="evidence" value="ECO:0007669"/>
    <property type="project" value="UniProtKB-SubCell"/>
</dbReference>
<evidence type="ECO:0000256" key="7">
    <source>
        <dbReference type="ARBA" id="ARBA00023242"/>
    </source>
</evidence>
<dbReference type="EMBL" id="JASPKZ010005697">
    <property type="protein sequence ID" value="KAJ9588261.1"/>
    <property type="molecule type" value="Genomic_DNA"/>
</dbReference>
<keyword evidence="12" id="KW-1185">Reference proteome</keyword>
<accession>A0AAD7ZX22</accession>
<evidence type="ECO:0000256" key="8">
    <source>
        <dbReference type="PROSITE-ProRule" id="PRU00125"/>
    </source>
</evidence>
<feature type="domain" description="PDZ" evidence="10">
    <location>
        <begin position="176"/>
        <end position="266"/>
    </location>
</feature>
<keyword evidence="6" id="KW-0371">Homeobox</keyword>
<gene>
    <name evidence="11" type="ORF">L9F63_018368</name>
</gene>
<dbReference type="SMART" id="SM00132">
    <property type="entry name" value="LIM"/>
    <property type="match status" value="2"/>
</dbReference>
<dbReference type="Gene3D" id="2.30.42.10">
    <property type="match status" value="1"/>
</dbReference>
<dbReference type="PANTHER" id="PTHR24208:SF168">
    <property type="entry name" value="PROTEIN APTEROUS"/>
    <property type="match status" value="1"/>
</dbReference>
<keyword evidence="4 8" id="KW-0440">LIM domain</keyword>
<keyword evidence="2 8" id="KW-0479">Metal-binding</keyword>
<evidence type="ECO:0000256" key="1">
    <source>
        <dbReference type="ARBA" id="ARBA00004123"/>
    </source>
</evidence>
<dbReference type="SUPFAM" id="SSF57716">
    <property type="entry name" value="Glucocorticoid receptor-like (DNA-binding domain)"/>
    <property type="match status" value="3"/>
</dbReference>
<dbReference type="PROSITE" id="PS50106">
    <property type="entry name" value="PDZ"/>
    <property type="match status" value="1"/>
</dbReference>
<keyword evidence="7" id="KW-0539">Nucleus</keyword>
<feature type="non-terminal residue" evidence="11">
    <location>
        <position position="294"/>
    </location>
</feature>
<dbReference type="Proteomes" id="UP001233999">
    <property type="component" value="Unassembled WGS sequence"/>
</dbReference>
<dbReference type="InterPro" id="IPR050453">
    <property type="entry name" value="LIM_Homeobox_TF"/>
</dbReference>
<dbReference type="GO" id="GO:0030182">
    <property type="term" value="P:neuron differentiation"/>
    <property type="evidence" value="ECO:0007669"/>
    <property type="project" value="TreeGrafter"/>
</dbReference>
<dbReference type="Pfam" id="PF00412">
    <property type="entry name" value="LIM"/>
    <property type="match status" value="2"/>
</dbReference>
<proteinExistence type="predicted"/>
<evidence type="ECO:0000256" key="3">
    <source>
        <dbReference type="ARBA" id="ARBA00022833"/>
    </source>
</evidence>
<name>A0AAD7ZX22_DIPPU</name>
<dbReference type="InterPro" id="IPR036034">
    <property type="entry name" value="PDZ_sf"/>
</dbReference>
<dbReference type="Gene3D" id="2.10.110.10">
    <property type="entry name" value="Cysteine Rich Protein"/>
    <property type="match status" value="2"/>
</dbReference>
<reference evidence="11" key="1">
    <citation type="journal article" date="2023" name="IScience">
        <title>Live-bearing cockroach genome reveals convergent evolutionary mechanisms linked to viviparity in insects and beyond.</title>
        <authorList>
            <person name="Fouks B."/>
            <person name="Harrison M.C."/>
            <person name="Mikhailova A.A."/>
            <person name="Marchal E."/>
            <person name="English S."/>
            <person name="Carruthers M."/>
            <person name="Jennings E.C."/>
            <person name="Chiamaka E.L."/>
            <person name="Frigard R.A."/>
            <person name="Pippel M."/>
            <person name="Attardo G.M."/>
            <person name="Benoit J.B."/>
            <person name="Bornberg-Bauer E."/>
            <person name="Tobe S.S."/>
        </authorList>
    </citation>
    <scope>NUCLEOTIDE SEQUENCE</scope>
    <source>
        <strain evidence="11">Stay&amp;Tobe</strain>
    </source>
</reference>
<evidence type="ECO:0000259" key="10">
    <source>
        <dbReference type="PROSITE" id="PS50106"/>
    </source>
</evidence>
<dbReference type="PANTHER" id="PTHR24208">
    <property type="entry name" value="LIM/HOMEOBOX PROTEIN LHX"/>
    <property type="match status" value="1"/>
</dbReference>
<evidence type="ECO:0000256" key="5">
    <source>
        <dbReference type="ARBA" id="ARBA00023125"/>
    </source>
</evidence>
<dbReference type="FunFam" id="2.10.110.10:FF:000038">
    <property type="entry name" value="LIM domain kinase 2"/>
    <property type="match status" value="1"/>
</dbReference>
<comment type="subcellular location">
    <subcellularLocation>
        <location evidence="1">Nucleus</location>
    </subcellularLocation>
</comment>
<evidence type="ECO:0008006" key="13">
    <source>
        <dbReference type="Google" id="ProtNLM"/>
    </source>
</evidence>
<protein>
    <recommendedName>
        <fullName evidence="13">LIM domain kinase 1</fullName>
    </recommendedName>
</protein>
<dbReference type="InterPro" id="IPR001781">
    <property type="entry name" value="Znf_LIM"/>
</dbReference>
<evidence type="ECO:0000313" key="12">
    <source>
        <dbReference type="Proteomes" id="UP001233999"/>
    </source>
</evidence>
<sequence>MFDFRQIQYTSGFNGCVVIMEESATNEETTDGASMESSVCAGCLNVLDEEEYIQALNQEWHMECFRCSACDASLSSWYFEKDGLLFCKDDYWAKYGESCQDCGQIITGPVMVAGDHKFHPECFCCTSCGGFIGDGESYALVERSKLYCGPCYKRQMQPLSKTSGTPFVRKPHSIRLVEIPPTNDGQRGIKLSVESARGLPVTTEPYGCRGLRISELDMSSDLMSLHIGDRILEVNGTPVKDQPIENIENLIRYSDTVLQLRSIRNLLQKARSCTRRSFRIAASMPLTFCGIAAV</sequence>
<dbReference type="GO" id="GO:0000981">
    <property type="term" value="F:DNA-binding transcription factor activity, RNA polymerase II-specific"/>
    <property type="evidence" value="ECO:0007669"/>
    <property type="project" value="TreeGrafter"/>
</dbReference>
<dbReference type="PROSITE" id="PS50023">
    <property type="entry name" value="LIM_DOMAIN_2"/>
    <property type="match status" value="2"/>
</dbReference>
<dbReference type="GO" id="GO:0000977">
    <property type="term" value="F:RNA polymerase II transcription regulatory region sequence-specific DNA binding"/>
    <property type="evidence" value="ECO:0007669"/>
    <property type="project" value="TreeGrafter"/>
</dbReference>
<dbReference type="FunFam" id="2.10.110.10:FF:000082">
    <property type="entry name" value="LIM domain kinase 1"/>
    <property type="match status" value="1"/>
</dbReference>
<feature type="domain" description="LIM zinc-binding" evidence="9">
    <location>
        <begin position="38"/>
        <end position="97"/>
    </location>
</feature>
<evidence type="ECO:0000259" key="9">
    <source>
        <dbReference type="PROSITE" id="PS50023"/>
    </source>
</evidence>
<keyword evidence="5" id="KW-0238">DNA-binding</keyword>
<dbReference type="CDD" id="cd09365">
    <property type="entry name" value="LIM2_LIMK"/>
    <property type="match status" value="1"/>
</dbReference>
<dbReference type="Pfam" id="PF00595">
    <property type="entry name" value="PDZ"/>
    <property type="match status" value="1"/>
</dbReference>
<evidence type="ECO:0000256" key="6">
    <source>
        <dbReference type="ARBA" id="ARBA00023155"/>
    </source>
</evidence>
<dbReference type="InterPro" id="IPR001478">
    <property type="entry name" value="PDZ"/>
</dbReference>
<evidence type="ECO:0000256" key="4">
    <source>
        <dbReference type="ARBA" id="ARBA00023038"/>
    </source>
</evidence>
<organism evidence="11 12">
    <name type="scientific">Diploptera punctata</name>
    <name type="common">Pacific beetle cockroach</name>
    <dbReference type="NCBI Taxonomy" id="6984"/>
    <lineage>
        <taxon>Eukaryota</taxon>
        <taxon>Metazoa</taxon>
        <taxon>Ecdysozoa</taxon>
        <taxon>Arthropoda</taxon>
        <taxon>Hexapoda</taxon>
        <taxon>Insecta</taxon>
        <taxon>Pterygota</taxon>
        <taxon>Neoptera</taxon>
        <taxon>Polyneoptera</taxon>
        <taxon>Dictyoptera</taxon>
        <taxon>Blattodea</taxon>
        <taxon>Blaberoidea</taxon>
        <taxon>Blaberidae</taxon>
        <taxon>Diplopterinae</taxon>
        <taxon>Diploptera</taxon>
    </lineage>
</organism>
<keyword evidence="3 8" id="KW-0862">Zinc</keyword>
<dbReference type="SUPFAM" id="SSF50156">
    <property type="entry name" value="PDZ domain-like"/>
    <property type="match status" value="1"/>
</dbReference>
<dbReference type="CDD" id="cd06754">
    <property type="entry name" value="PDZ_LIMK-like"/>
    <property type="match status" value="1"/>
</dbReference>
<feature type="domain" description="LIM zinc-binding" evidence="9">
    <location>
        <begin position="98"/>
        <end position="158"/>
    </location>
</feature>
<dbReference type="PROSITE" id="PS00478">
    <property type="entry name" value="LIM_DOMAIN_1"/>
    <property type="match status" value="2"/>
</dbReference>
<dbReference type="GO" id="GO:0046872">
    <property type="term" value="F:metal ion binding"/>
    <property type="evidence" value="ECO:0007669"/>
    <property type="project" value="UniProtKB-KW"/>
</dbReference>
<comment type="caution">
    <text evidence="11">The sequence shown here is derived from an EMBL/GenBank/DDBJ whole genome shotgun (WGS) entry which is preliminary data.</text>
</comment>
<reference evidence="11" key="2">
    <citation type="submission" date="2023-05" db="EMBL/GenBank/DDBJ databases">
        <authorList>
            <person name="Fouks B."/>
        </authorList>
    </citation>
    <scope>NUCLEOTIDE SEQUENCE</scope>
    <source>
        <strain evidence="11">Stay&amp;Tobe</strain>
        <tissue evidence="11">Testes</tissue>
    </source>
</reference>